<dbReference type="EMBL" id="JXLN01010412">
    <property type="protein sequence ID" value="KPM05667.1"/>
    <property type="molecule type" value="Genomic_DNA"/>
</dbReference>
<dbReference type="PANTHER" id="PTHR44145">
    <property type="entry name" value="DNAJ HOMOLOG SUBFAMILY A MEMBER 3, MITOCHONDRIAL"/>
    <property type="match status" value="1"/>
</dbReference>
<dbReference type="InterPro" id="IPR051938">
    <property type="entry name" value="Apopto_cytoskel_mod"/>
</dbReference>
<comment type="caution">
    <text evidence="2">The sequence shown here is derived from an EMBL/GenBank/DDBJ whole genome shotgun (WGS) entry which is preliminary data.</text>
</comment>
<dbReference type="OrthoDB" id="291007at2759"/>
<dbReference type="SUPFAM" id="SSF46565">
    <property type="entry name" value="Chaperone J-domain"/>
    <property type="match status" value="1"/>
</dbReference>
<dbReference type="Gene3D" id="1.10.287.110">
    <property type="entry name" value="DnaJ domain"/>
    <property type="match status" value="1"/>
</dbReference>
<dbReference type="SMART" id="SM00271">
    <property type="entry name" value="DnaJ"/>
    <property type="match status" value="1"/>
</dbReference>
<accession>A0A132A3V0</accession>
<dbReference type="PANTHER" id="PTHR44145:SF3">
    <property type="entry name" value="DNAJ HOMOLOG SUBFAMILY A MEMBER 3, MITOCHONDRIAL"/>
    <property type="match status" value="1"/>
</dbReference>
<reference evidence="2 3" key="1">
    <citation type="journal article" date="2015" name="Parasit. Vectors">
        <title>Draft genome of the scabies mite.</title>
        <authorList>
            <person name="Rider S.D.Jr."/>
            <person name="Morgan M.S."/>
            <person name="Arlian L.G."/>
        </authorList>
    </citation>
    <scope>NUCLEOTIDE SEQUENCE [LARGE SCALE GENOMIC DNA]</scope>
    <source>
        <strain evidence="2">Arlian Lab</strain>
    </source>
</reference>
<dbReference type="Pfam" id="PF00226">
    <property type="entry name" value="DnaJ"/>
    <property type="match status" value="1"/>
</dbReference>
<dbReference type="AlphaFoldDB" id="A0A132A3V0"/>
<dbReference type="CDD" id="cd06257">
    <property type="entry name" value="DnaJ"/>
    <property type="match status" value="1"/>
</dbReference>
<organism evidence="2 3">
    <name type="scientific">Sarcoptes scabiei</name>
    <name type="common">Itch mite</name>
    <name type="synonym">Acarus scabiei</name>
    <dbReference type="NCBI Taxonomy" id="52283"/>
    <lineage>
        <taxon>Eukaryota</taxon>
        <taxon>Metazoa</taxon>
        <taxon>Ecdysozoa</taxon>
        <taxon>Arthropoda</taxon>
        <taxon>Chelicerata</taxon>
        <taxon>Arachnida</taxon>
        <taxon>Acari</taxon>
        <taxon>Acariformes</taxon>
        <taxon>Sarcoptiformes</taxon>
        <taxon>Astigmata</taxon>
        <taxon>Psoroptidia</taxon>
        <taxon>Sarcoptoidea</taxon>
        <taxon>Sarcoptidae</taxon>
        <taxon>Sarcoptinae</taxon>
        <taxon>Sarcoptes</taxon>
    </lineage>
</organism>
<evidence type="ECO:0000313" key="2">
    <source>
        <dbReference type="EMBL" id="KPM05667.1"/>
    </source>
</evidence>
<evidence type="ECO:0000256" key="1">
    <source>
        <dbReference type="ARBA" id="ARBA00023186"/>
    </source>
</evidence>
<dbReference type="InterPro" id="IPR001623">
    <property type="entry name" value="DnaJ_domain"/>
</dbReference>
<sequence length="145" mass="16703">MKSIRIESIKSNRFGLVWLDGTQSLWNQNSILNAHQTVFERNLSTAKELDSKCHYEVLGVATDASLAEIKKAFYEKSKKYHPDVCDDSEAVKLFHDITKAYEILAGQNSPRFRTENKTISVLIIFVIYIFVNRIEDSLKEHHISI</sequence>
<dbReference type="VEuPathDB" id="VectorBase:SSCA001709"/>
<dbReference type="InterPro" id="IPR036869">
    <property type="entry name" value="J_dom_sf"/>
</dbReference>
<dbReference type="PRINTS" id="PR00625">
    <property type="entry name" value="JDOMAIN"/>
</dbReference>
<evidence type="ECO:0000313" key="3">
    <source>
        <dbReference type="Proteomes" id="UP000616769"/>
    </source>
</evidence>
<dbReference type="Proteomes" id="UP000616769">
    <property type="component" value="Unassembled WGS sequence"/>
</dbReference>
<keyword evidence="1" id="KW-0143">Chaperone</keyword>
<gene>
    <name evidence="2" type="ORF">QR98_0041330</name>
</gene>
<name>A0A132A3V0_SARSC</name>
<protein>
    <submittedName>
        <fullName evidence="2">Lethal (2) tumorous imaginal discs-like protein</fullName>
    </submittedName>
</protein>
<dbReference type="PROSITE" id="PS50076">
    <property type="entry name" value="DNAJ_2"/>
    <property type="match status" value="1"/>
</dbReference>
<proteinExistence type="predicted"/>